<dbReference type="SUPFAM" id="SSF102114">
    <property type="entry name" value="Radical SAM enzymes"/>
    <property type="match status" value="1"/>
</dbReference>
<dbReference type="AlphaFoldDB" id="A0A6J6JQH5"/>
<reference evidence="1" key="1">
    <citation type="submission" date="2020-05" db="EMBL/GenBank/DDBJ databases">
        <authorList>
            <person name="Chiriac C."/>
            <person name="Salcher M."/>
            <person name="Ghai R."/>
            <person name="Kavagutti S V."/>
        </authorList>
    </citation>
    <scope>NUCLEOTIDE SEQUENCE</scope>
</reference>
<accession>A0A6J6JQH5</accession>
<dbReference type="EMBL" id="CAEZVT010000090">
    <property type="protein sequence ID" value="CAB4638243.1"/>
    <property type="molecule type" value="Genomic_DNA"/>
</dbReference>
<evidence type="ECO:0000313" key="1">
    <source>
        <dbReference type="EMBL" id="CAB4638243.1"/>
    </source>
</evidence>
<proteinExistence type="predicted"/>
<protein>
    <submittedName>
        <fullName evidence="1">Unannotated protein</fullName>
    </submittedName>
</protein>
<sequence>MGQDWWGYGPGAHSHLGSVRWWNQKHPLTYSKKLEEKVSPAVGREALSTETAKLERVMLESRTSKGMSISDLEALEAGTKSRIPQLIADGLIDGQLAIKGRLVLTLKGRLLADAVVRELTD</sequence>
<name>A0A6J6JQH5_9ZZZZ</name>
<organism evidence="1">
    <name type="scientific">freshwater metagenome</name>
    <dbReference type="NCBI Taxonomy" id="449393"/>
    <lineage>
        <taxon>unclassified sequences</taxon>
        <taxon>metagenomes</taxon>
        <taxon>ecological metagenomes</taxon>
    </lineage>
</organism>
<gene>
    <name evidence="1" type="ORF">UFOPK2131_00734</name>
</gene>
<dbReference type="InterPro" id="IPR058240">
    <property type="entry name" value="rSAM_sf"/>
</dbReference>